<dbReference type="InterPro" id="IPR051010">
    <property type="entry name" value="BCAA_transport"/>
</dbReference>
<reference evidence="7" key="1">
    <citation type="submission" date="2017-09" db="EMBL/GenBank/DDBJ databases">
        <authorList>
            <person name="Regsiter A."/>
            <person name="William W."/>
        </authorList>
    </citation>
    <scope>NUCLEOTIDE SEQUENCE [LARGE SCALE GENOMIC DNA]</scope>
    <source>
        <strain evidence="7">500-1</strain>
    </source>
</reference>
<dbReference type="InterPro" id="IPR000709">
    <property type="entry name" value="Leu_Ile_Val-bd"/>
</dbReference>
<evidence type="ECO:0000313" key="7">
    <source>
        <dbReference type="Proteomes" id="UP000219215"/>
    </source>
</evidence>
<keyword evidence="4" id="KW-0029">Amino-acid transport</keyword>
<gene>
    <name evidence="6" type="ORF">DPRO_3455</name>
</gene>
<dbReference type="Gene3D" id="3.40.50.2300">
    <property type="match status" value="2"/>
</dbReference>
<evidence type="ECO:0000259" key="5">
    <source>
        <dbReference type="Pfam" id="PF13458"/>
    </source>
</evidence>
<dbReference type="RefSeq" id="WP_097013108.1">
    <property type="nucleotide sequence ID" value="NZ_LT907975.1"/>
</dbReference>
<dbReference type="PANTHER" id="PTHR30483:SF6">
    <property type="entry name" value="PERIPLASMIC BINDING PROTEIN OF ABC TRANSPORTER FOR NATURAL AMINO ACIDS"/>
    <property type="match status" value="1"/>
</dbReference>
<dbReference type="EMBL" id="LT907975">
    <property type="protein sequence ID" value="SOB60370.1"/>
    <property type="molecule type" value="Genomic_DNA"/>
</dbReference>
<organism evidence="6 7">
    <name type="scientific">Pseudodesulfovibrio profundus</name>
    <dbReference type="NCBI Taxonomy" id="57320"/>
    <lineage>
        <taxon>Bacteria</taxon>
        <taxon>Pseudomonadati</taxon>
        <taxon>Thermodesulfobacteriota</taxon>
        <taxon>Desulfovibrionia</taxon>
        <taxon>Desulfovibrionales</taxon>
        <taxon>Desulfovibrionaceae</taxon>
    </lineage>
</organism>
<keyword evidence="7" id="KW-1185">Reference proteome</keyword>
<dbReference type="PROSITE" id="PS51257">
    <property type="entry name" value="PROKAR_LIPOPROTEIN"/>
    <property type="match status" value="1"/>
</dbReference>
<name>A0A2C8FD42_9BACT</name>
<keyword evidence="2" id="KW-0813">Transport</keyword>
<evidence type="ECO:0000256" key="4">
    <source>
        <dbReference type="ARBA" id="ARBA00022970"/>
    </source>
</evidence>
<dbReference type="GO" id="GO:0006865">
    <property type="term" value="P:amino acid transport"/>
    <property type="evidence" value="ECO:0007669"/>
    <property type="project" value="UniProtKB-KW"/>
</dbReference>
<dbReference type="KEGG" id="pprf:DPRO_3455"/>
<dbReference type="PRINTS" id="PR00337">
    <property type="entry name" value="LEUILEVALBP"/>
</dbReference>
<comment type="similarity">
    <text evidence="1">Belongs to the leucine-binding protein family.</text>
</comment>
<dbReference type="Proteomes" id="UP000219215">
    <property type="component" value="Chromosome DPRO"/>
</dbReference>
<protein>
    <recommendedName>
        <fullName evidence="5">Leucine-binding protein domain-containing protein</fullName>
    </recommendedName>
</protein>
<keyword evidence="3" id="KW-0732">Signal</keyword>
<proteinExistence type="inferred from homology"/>
<dbReference type="PANTHER" id="PTHR30483">
    <property type="entry name" value="LEUCINE-SPECIFIC-BINDING PROTEIN"/>
    <property type="match status" value="1"/>
</dbReference>
<dbReference type="Pfam" id="PF13458">
    <property type="entry name" value="Peripla_BP_6"/>
    <property type="match status" value="1"/>
</dbReference>
<dbReference type="InterPro" id="IPR028081">
    <property type="entry name" value="Leu-bd"/>
</dbReference>
<dbReference type="InterPro" id="IPR028082">
    <property type="entry name" value="Peripla_BP_I"/>
</dbReference>
<accession>A0A2C8FD42</accession>
<dbReference type="AlphaFoldDB" id="A0A2C8FD42"/>
<sequence>MPGRHVLSLISLLIVLVLSGCGEPDPIRIGLVGQFSGRQSEIGVSVRNGVQLHLDQINRAGGINGRPLQLVVQDNKGDQTECSRILEGMINDGIKIIIGPMFSQMAEVATKVTQGKDVLLLSPTMSTDYLTGKDDNILRTSATTNQQGHFLAEKALDDGMRSIAVVYDLNNRKYTEFLYKSFRETLEPHGVTFPVVLTIQKSDSTPMLPLARIIFDANPDGVLMCLAALDAANLSQQLRKIGGSMQFYGVSWSQTTDLIQHGGRAVEDMVLVATRKYGVISPELARFNADYIARYKIKPSFAAIRGYDAFSLLATGLEKAKEPTPSVVKRAILSLHEFYGISNRMELDEYGDVKSGYFLVRVSGGIFVDE</sequence>
<evidence type="ECO:0000256" key="2">
    <source>
        <dbReference type="ARBA" id="ARBA00022448"/>
    </source>
</evidence>
<evidence type="ECO:0000256" key="1">
    <source>
        <dbReference type="ARBA" id="ARBA00010062"/>
    </source>
</evidence>
<evidence type="ECO:0000256" key="3">
    <source>
        <dbReference type="ARBA" id="ARBA00022729"/>
    </source>
</evidence>
<dbReference type="SUPFAM" id="SSF53822">
    <property type="entry name" value="Periplasmic binding protein-like I"/>
    <property type="match status" value="1"/>
</dbReference>
<dbReference type="OrthoDB" id="9783240at2"/>
<evidence type="ECO:0000313" key="6">
    <source>
        <dbReference type="EMBL" id="SOB60370.1"/>
    </source>
</evidence>
<feature type="domain" description="Leucine-binding protein" evidence="5">
    <location>
        <begin position="26"/>
        <end position="363"/>
    </location>
</feature>